<accession>A0A9K3GJD1</accession>
<feature type="compositionally biased region" description="Low complexity" evidence="1">
    <location>
        <begin position="315"/>
        <end position="333"/>
    </location>
</feature>
<name>A0A9K3GJD1_9EUKA</name>
<comment type="caution">
    <text evidence="3">The sequence shown here is derived from an EMBL/GenBank/DDBJ whole genome shotgun (WGS) entry which is preliminary data.</text>
</comment>
<dbReference type="Proteomes" id="UP000265618">
    <property type="component" value="Unassembled WGS sequence"/>
</dbReference>
<dbReference type="EMBL" id="BDIP01001794">
    <property type="protein sequence ID" value="GIQ85153.1"/>
    <property type="molecule type" value="Genomic_DNA"/>
</dbReference>
<protein>
    <submittedName>
        <fullName evidence="3">Uncharacterized protein</fullName>
    </submittedName>
</protein>
<proteinExistence type="predicted"/>
<evidence type="ECO:0000256" key="1">
    <source>
        <dbReference type="SAM" id="MobiDB-lite"/>
    </source>
</evidence>
<organism evidence="3 4">
    <name type="scientific">Kipferlia bialata</name>
    <dbReference type="NCBI Taxonomy" id="797122"/>
    <lineage>
        <taxon>Eukaryota</taxon>
        <taxon>Metamonada</taxon>
        <taxon>Carpediemonas-like organisms</taxon>
        <taxon>Kipferlia</taxon>
    </lineage>
</organism>
<evidence type="ECO:0000313" key="4">
    <source>
        <dbReference type="Proteomes" id="UP000265618"/>
    </source>
</evidence>
<feature type="transmembrane region" description="Helical" evidence="2">
    <location>
        <begin position="212"/>
        <end position="242"/>
    </location>
</feature>
<keyword evidence="2" id="KW-0472">Membrane</keyword>
<keyword evidence="2" id="KW-1133">Transmembrane helix</keyword>
<sequence length="363" mass="38545">MPPSKITLLTTGACGSACAHATTAVSQFRAARTMAIGGVWAENDVVADPGVEKGFSHSSFPGGAVLTATYIQQAKDNYAPRDVFSLTPEEGVPEKLPLYAELTLPVMRTFAKDRESVLEFMHATADLYAPVYPRAEDTELSVLDAVFPHLASHADWETEPSAGCSVPYGVAGTLWNEASDDYSGACALSFCSAGYARDGDACVKQGQSQLDWFYIFNSVLPVVGLLGFLFGIVVLGCILCCCAMPGSRKRRISTPGQLSTSVSSAERASVGQQPLHYIGGDNRQRQAQREGPSLASRLGGRIEVFQLNRTGYAPLANPATATPPTASVVGPVPMKRPQSDRAGEAAYLTPLEPSAHLPQSTIQ</sequence>
<evidence type="ECO:0000313" key="3">
    <source>
        <dbReference type="EMBL" id="GIQ85153.1"/>
    </source>
</evidence>
<evidence type="ECO:0000256" key="2">
    <source>
        <dbReference type="SAM" id="Phobius"/>
    </source>
</evidence>
<reference evidence="3 4" key="1">
    <citation type="journal article" date="2018" name="PLoS ONE">
        <title>The draft genome of Kipferlia bialata reveals reductive genome evolution in fornicate parasites.</title>
        <authorList>
            <person name="Tanifuji G."/>
            <person name="Takabayashi S."/>
            <person name="Kume K."/>
            <person name="Takagi M."/>
            <person name="Nakayama T."/>
            <person name="Kamikawa R."/>
            <person name="Inagaki Y."/>
            <person name="Hashimoto T."/>
        </authorList>
    </citation>
    <scope>NUCLEOTIDE SEQUENCE [LARGE SCALE GENOMIC DNA]</scope>
    <source>
        <strain evidence="3">NY0173</strain>
    </source>
</reference>
<gene>
    <name evidence="3" type="ORF">KIPB_006781</name>
</gene>
<keyword evidence="2" id="KW-0812">Transmembrane</keyword>
<feature type="region of interest" description="Disordered" evidence="1">
    <location>
        <begin position="315"/>
        <end position="363"/>
    </location>
</feature>
<dbReference type="AlphaFoldDB" id="A0A9K3GJD1"/>
<keyword evidence="4" id="KW-1185">Reference proteome</keyword>